<dbReference type="Proteomes" id="UP001223079">
    <property type="component" value="Unassembled WGS sequence"/>
</dbReference>
<dbReference type="PANTHER" id="PTHR30292:SF0">
    <property type="entry name" value="5-OXOPROLINASE SUBUNIT A"/>
    <property type="match status" value="1"/>
</dbReference>
<organism evidence="2 3">
    <name type="scientific">Streptococcus moroccensis</name>
    <dbReference type="NCBI Taxonomy" id="1451356"/>
    <lineage>
        <taxon>Bacteria</taxon>
        <taxon>Bacillati</taxon>
        <taxon>Bacillota</taxon>
        <taxon>Bacilli</taxon>
        <taxon>Lactobacillales</taxon>
        <taxon>Streptococcaceae</taxon>
        <taxon>Streptococcus</taxon>
    </lineage>
</organism>
<gene>
    <name evidence="1" type="primary">pxpA</name>
    <name evidence="2" type="ORF">J2S23_002030</name>
</gene>
<keyword evidence="1" id="KW-0378">Hydrolase</keyword>
<dbReference type="Gene3D" id="3.20.20.370">
    <property type="entry name" value="Glycoside hydrolase/deacetylase"/>
    <property type="match status" value="1"/>
</dbReference>
<sequence length="257" mass="27332">MTYKVDLNSDLGESFGAYKIGQDDQIIPLVSSANVACGFHAGDPLVIDTTIALAKSHGTGIGAHPGFPDLMGFGRRNLQTTVRETSAYITYQIGALGAFVTAHNAKLQHVKPHGALYNMACQDAPLAKAITEAVARYDDELILLCPGASELALAAKSSGLRVAKEVFADRSYEKDGSLVARSKEGAMITDEALAIDRLVQMITQRTVTTIDGAIIPIEADSICVHGDGPKALDFVRTIRQTFDTKGIQIASLSEIIA</sequence>
<dbReference type="EC" id="3.5.2.9" evidence="1"/>
<dbReference type="EMBL" id="JAUSTM010000029">
    <property type="protein sequence ID" value="MDQ0223454.1"/>
    <property type="molecule type" value="Genomic_DNA"/>
</dbReference>
<dbReference type="InterPro" id="IPR011330">
    <property type="entry name" value="Glyco_hydro/deAcase_b/a-brl"/>
</dbReference>
<comment type="catalytic activity">
    <reaction evidence="1">
        <text>5-oxo-L-proline + ATP + 2 H2O = L-glutamate + ADP + phosphate + H(+)</text>
        <dbReference type="Rhea" id="RHEA:10348"/>
        <dbReference type="ChEBI" id="CHEBI:15377"/>
        <dbReference type="ChEBI" id="CHEBI:15378"/>
        <dbReference type="ChEBI" id="CHEBI:29985"/>
        <dbReference type="ChEBI" id="CHEBI:30616"/>
        <dbReference type="ChEBI" id="CHEBI:43474"/>
        <dbReference type="ChEBI" id="CHEBI:58402"/>
        <dbReference type="ChEBI" id="CHEBI:456216"/>
        <dbReference type="EC" id="3.5.2.9"/>
    </reaction>
</comment>
<evidence type="ECO:0000313" key="3">
    <source>
        <dbReference type="Proteomes" id="UP001223079"/>
    </source>
</evidence>
<comment type="function">
    <text evidence="1">Catalyzes the cleavage of 5-oxoproline to form L-glutamate coupled to the hydrolysis of ATP to ADP and inorganic phosphate.</text>
</comment>
<evidence type="ECO:0000313" key="2">
    <source>
        <dbReference type="EMBL" id="MDQ0223454.1"/>
    </source>
</evidence>
<dbReference type="PANTHER" id="PTHR30292">
    <property type="entry name" value="UNCHARACTERIZED PROTEIN YBGL-RELATED"/>
    <property type="match status" value="1"/>
</dbReference>
<reference evidence="2 3" key="1">
    <citation type="submission" date="2023-07" db="EMBL/GenBank/DDBJ databases">
        <title>Genomic Encyclopedia of Type Strains, Phase IV (KMG-IV): sequencing the most valuable type-strain genomes for metagenomic binning, comparative biology and taxonomic classification.</title>
        <authorList>
            <person name="Goeker M."/>
        </authorList>
    </citation>
    <scope>NUCLEOTIDE SEQUENCE [LARGE SCALE GENOMIC DNA]</scope>
    <source>
        <strain evidence="2 3">DSM 105143</strain>
    </source>
</reference>
<dbReference type="NCBIfam" id="NF003816">
    <property type="entry name" value="PRK05406.1-5"/>
    <property type="match status" value="1"/>
</dbReference>
<dbReference type="Pfam" id="PF03746">
    <property type="entry name" value="LamB_YcsF"/>
    <property type="match status" value="1"/>
</dbReference>
<comment type="similarity">
    <text evidence="1">Belongs to the LamB/PxpA family.</text>
</comment>
<dbReference type="HAMAP" id="MF_00691">
    <property type="entry name" value="PxpA"/>
    <property type="match status" value="1"/>
</dbReference>
<accession>A0ABT9YTY4</accession>
<comment type="caution">
    <text evidence="2">The sequence shown here is derived from an EMBL/GenBank/DDBJ whole genome shotgun (WGS) entry which is preliminary data.</text>
</comment>
<keyword evidence="1" id="KW-0547">Nucleotide-binding</keyword>
<proteinExistence type="inferred from homology"/>
<protein>
    <recommendedName>
        <fullName evidence="1">5-oxoprolinase subunit A</fullName>
        <shortName evidence="1">5-OPase subunit A</shortName>
        <ecNumber evidence="1">3.5.2.9</ecNumber>
    </recommendedName>
    <alternativeName>
        <fullName evidence="1">5-oxoprolinase (ATP-hydrolyzing) subunit A</fullName>
    </alternativeName>
</protein>
<keyword evidence="1" id="KW-0067">ATP-binding</keyword>
<dbReference type="NCBIfam" id="NF003814">
    <property type="entry name" value="PRK05406.1-3"/>
    <property type="match status" value="1"/>
</dbReference>
<dbReference type="SUPFAM" id="SSF88713">
    <property type="entry name" value="Glycoside hydrolase/deacetylase"/>
    <property type="match status" value="1"/>
</dbReference>
<comment type="subunit">
    <text evidence="1">Forms a complex composed of PxpA, PxpB and PxpC.</text>
</comment>
<dbReference type="RefSeq" id="WP_307122599.1">
    <property type="nucleotide sequence ID" value="NZ_JAUSTM010000029.1"/>
</dbReference>
<keyword evidence="3" id="KW-1185">Reference proteome</keyword>
<evidence type="ECO:0000256" key="1">
    <source>
        <dbReference type="HAMAP-Rule" id="MF_00691"/>
    </source>
</evidence>
<name>A0ABT9YTY4_9STRE</name>
<dbReference type="CDD" id="cd10787">
    <property type="entry name" value="LamB_YcsF_like"/>
    <property type="match status" value="1"/>
</dbReference>
<dbReference type="InterPro" id="IPR005501">
    <property type="entry name" value="LamB/YcsF/PxpA-like"/>
</dbReference>